<gene>
    <name evidence="5" type="ORF">JMJ35_002881</name>
</gene>
<dbReference type="PANTHER" id="PTHR15231">
    <property type="entry name" value="PHOSPHATIDYLINOSITOL N-ACETYLGLUCOSAMINYLTRANSFERASE SUBUNIT H"/>
    <property type="match status" value="1"/>
</dbReference>
<dbReference type="GO" id="GO:0000506">
    <property type="term" value="C:glycosylphosphatidylinositol-N-acetylglucosaminyltransferase (GPI-GnT) complex"/>
    <property type="evidence" value="ECO:0007669"/>
    <property type="project" value="InterPro"/>
</dbReference>
<dbReference type="GO" id="GO:0006506">
    <property type="term" value="P:GPI anchor biosynthetic process"/>
    <property type="evidence" value="ECO:0007669"/>
    <property type="project" value="InterPro"/>
</dbReference>
<keyword evidence="3" id="KW-0812">Transmembrane</keyword>
<name>A0AA39R5Z0_9LECA</name>
<dbReference type="Proteomes" id="UP001166286">
    <property type="component" value="Unassembled WGS sequence"/>
</dbReference>
<dbReference type="InterPro" id="IPR044215">
    <property type="entry name" value="PIG-H"/>
</dbReference>
<comment type="pathway">
    <text evidence="1">Glycolipid biosynthesis; glycosylphosphatidylinositol-anchor biosynthesis.</text>
</comment>
<keyword evidence="3" id="KW-0472">Membrane</keyword>
<organism evidence="5 6">
    <name type="scientific">Cladonia borealis</name>
    <dbReference type="NCBI Taxonomy" id="184061"/>
    <lineage>
        <taxon>Eukaryota</taxon>
        <taxon>Fungi</taxon>
        <taxon>Dikarya</taxon>
        <taxon>Ascomycota</taxon>
        <taxon>Pezizomycotina</taxon>
        <taxon>Lecanoromycetes</taxon>
        <taxon>OSLEUM clade</taxon>
        <taxon>Lecanoromycetidae</taxon>
        <taxon>Lecanorales</taxon>
        <taxon>Lecanorineae</taxon>
        <taxon>Cladoniaceae</taxon>
        <taxon>Cladonia</taxon>
    </lineage>
</organism>
<keyword evidence="6" id="KW-1185">Reference proteome</keyword>
<dbReference type="AlphaFoldDB" id="A0AA39R5Z0"/>
<protein>
    <recommendedName>
        <fullName evidence="4">Phosphatidylinositol N-acetylglucosaminyltransferase subunit H conserved domain-containing protein</fullName>
    </recommendedName>
</protein>
<proteinExistence type="inferred from homology"/>
<dbReference type="PANTHER" id="PTHR15231:SF1">
    <property type="entry name" value="PHOSPHATIDYLINOSITOL N-ACETYLGLUCOSAMINYLTRANSFERASE SUBUNIT H"/>
    <property type="match status" value="1"/>
</dbReference>
<evidence type="ECO:0000256" key="2">
    <source>
        <dbReference type="ARBA" id="ARBA00009610"/>
    </source>
</evidence>
<accession>A0AA39R5Z0</accession>
<feature type="domain" description="Phosphatidylinositol N-acetylglucosaminyltransferase subunit H conserved" evidence="4">
    <location>
        <begin position="102"/>
        <end position="167"/>
    </location>
</feature>
<feature type="transmembrane region" description="Helical" evidence="3">
    <location>
        <begin position="35"/>
        <end position="57"/>
    </location>
</feature>
<evidence type="ECO:0000313" key="6">
    <source>
        <dbReference type="Proteomes" id="UP001166286"/>
    </source>
</evidence>
<comment type="similarity">
    <text evidence="2">Belongs to the PIGH family.</text>
</comment>
<dbReference type="Pfam" id="PF10181">
    <property type="entry name" value="PIG-H"/>
    <property type="match status" value="1"/>
</dbReference>
<dbReference type="EMBL" id="JAFEKC020000005">
    <property type="protein sequence ID" value="KAK0514264.1"/>
    <property type="molecule type" value="Genomic_DNA"/>
</dbReference>
<sequence length="192" mass="22011">MLTMRPHLTTLRPSPTTVSFTVSTASRRETLASQFLHHFLLGLRIVFGLTTLAILLAKSFEHFKYLPHFLSHEIEKAPWSHIGPLSFASFYFVFRRFHTEESLLTLRSLGIQTSTLSNSYLLPSNTRFIPTSQIRDILIHEAFRGFEVRYYLAVVVEGEGEVVVVFPNLLPGRAIVEEVWRSARECLYEPKG</sequence>
<evidence type="ECO:0000256" key="1">
    <source>
        <dbReference type="ARBA" id="ARBA00004687"/>
    </source>
</evidence>
<keyword evidence="3" id="KW-1133">Transmembrane helix</keyword>
<evidence type="ECO:0000256" key="3">
    <source>
        <dbReference type="SAM" id="Phobius"/>
    </source>
</evidence>
<feature type="transmembrane region" description="Helical" evidence="3">
    <location>
        <begin position="77"/>
        <end position="94"/>
    </location>
</feature>
<comment type="caution">
    <text evidence="5">The sequence shown here is derived from an EMBL/GenBank/DDBJ whole genome shotgun (WGS) entry which is preliminary data.</text>
</comment>
<evidence type="ECO:0000259" key="4">
    <source>
        <dbReference type="Pfam" id="PF10181"/>
    </source>
</evidence>
<dbReference type="InterPro" id="IPR019328">
    <property type="entry name" value="PIGH-H_dom"/>
</dbReference>
<evidence type="ECO:0000313" key="5">
    <source>
        <dbReference type="EMBL" id="KAK0514264.1"/>
    </source>
</evidence>
<reference evidence="5" key="1">
    <citation type="submission" date="2023-03" db="EMBL/GenBank/DDBJ databases">
        <title>Complete genome of Cladonia borealis.</title>
        <authorList>
            <person name="Park H."/>
        </authorList>
    </citation>
    <scope>NUCLEOTIDE SEQUENCE</scope>
    <source>
        <strain evidence="5">ANT050790</strain>
    </source>
</reference>